<dbReference type="RefSeq" id="WP_125987545.1">
    <property type="nucleotide sequence ID" value="NZ_CP046640.1"/>
</dbReference>
<protein>
    <submittedName>
        <fullName evidence="1">Uncharacterized protein</fullName>
    </submittedName>
</protein>
<keyword evidence="2" id="KW-1185">Reference proteome</keyword>
<evidence type="ECO:0000313" key="2">
    <source>
        <dbReference type="Proteomes" id="UP000665020"/>
    </source>
</evidence>
<dbReference type="AlphaFoldDB" id="A0A8A7K615"/>
<gene>
    <name evidence="1" type="ORF">GM661_01670</name>
</gene>
<evidence type="ECO:0000313" key="1">
    <source>
        <dbReference type="EMBL" id="QTL96771.1"/>
    </source>
</evidence>
<dbReference type="InterPro" id="IPR043740">
    <property type="entry name" value="DUF5685"/>
</dbReference>
<dbReference type="EMBL" id="CP046640">
    <property type="protein sequence ID" value="QTL96771.1"/>
    <property type="molecule type" value="Genomic_DNA"/>
</dbReference>
<proteinExistence type="predicted"/>
<dbReference type="Pfam" id="PF18937">
    <property type="entry name" value="DUF5685"/>
    <property type="match status" value="1"/>
</dbReference>
<sequence length="300" mass="35142">MFGYVVPYKDELKVREYKLFRAFYCGLCKTLGKSSNQLTRFGLNYDFTFLALLLTALDEDEPQINHEGCIVNPFKKNPLIKKNQHLEYAADLNVIFVFLKLLDNWHDEHSFKSLLSMPVYYFASRGKREKYATSFHFFEKSLKKLEDLETAGNDIVDKSADVFARIMSVIFTPAYITEKKCRRILASLGYNLGRWIYILDAFSDLEDDINYKNYNPLLLQYNYSEAEGLQEFKDRIKENIVFTLTYSLNNLAKAYQLLTVHRYNNILENIIYLGLYRVMEKKLNNGGREIEKSIQDTGTE</sequence>
<organism evidence="1 2">
    <name type="scientific">Iocasia fonsfrigidae</name>
    <dbReference type="NCBI Taxonomy" id="2682810"/>
    <lineage>
        <taxon>Bacteria</taxon>
        <taxon>Bacillati</taxon>
        <taxon>Bacillota</taxon>
        <taxon>Clostridia</taxon>
        <taxon>Halanaerobiales</taxon>
        <taxon>Halanaerobiaceae</taxon>
        <taxon>Iocasia</taxon>
    </lineage>
</organism>
<dbReference type="KEGG" id="ifn:GM661_01670"/>
<reference evidence="1" key="1">
    <citation type="submission" date="2019-12" db="EMBL/GenBank/DDBJ databases">
        <authorList>
            <person name="zhang j."/>
            <person name="sun C.M."/>
        </authorList>
    </citation>
    <scope>NUCLEOTIDE SEQUENCE</scope>
    <source>
        <strain evidence="1">NS-1</strain>
    </source>
</reference>
<accession>A0A8A7K615</accession>
<name>A0A8A7K615_9FIRM</name>
<dbReference type="Proteomes" id="UP000665020">
    <property type="component" value="Chromosome"/>
</dbReference>